<dbReference type="PANTHER" id="PTHR43283">
    <property type="entry name" value="BETA-LACTAMASE-RELATED"/>
    <property type="match status" value="1"/>
</dbReference>
<dbReference type="Pfam" id="PF00144">
    <property type="entry name" value="Beta-lactamase"/>
    <property type="match status" value="1"/>
</dbReference>
<dbReference type="PROSITE" id="PS51318">
    <property type="entry name" value="TAT"/>
    <property type="match status" value="1"/>
</dbReference>
<evidence type="ECO:0000313" key="2">
    <source>
        <dbReference type="EMBL" id="ABZ69722.1"/>
    </source>
</evidence>
<organism evidence="2">
    <name type="scientific">Caulobacter sp. (strain K31)</name>
    <dbReference type="NCBI Taxonomy" id="366602"/>
    <lineage>
        <taxon>Bacteria</taxon>
        <taxon>Pseudomonadati</taxon>
        <taxon>Pseudomonadota</taxon>
        <taxon>Alphaproteobacteria</taxon>
        <taxon>Caulobacterales</taxon>
        <taxon>Caulobacteraceae</taxon>
        <taxon>Caulobacter</taxon>
    </lineage>
</organism>
<dbReference type="eggNOG" id="COG1680">
    <property type="taxonomic scope" value="Bacteria"/>
</dbReference>
<evidence type="ECO:0000259" key="1">
    <source>
        <dbReference type="Pfam" id="PF00144"/>
    </source>
</evidence>
<dbReference type="InterPro" id="IPR050789">
    <property type="entry name" value="Diverse_Enzym_Activities"/>
</dbReference>
<feature type="domain" description="Beta-lactamase-related" evidence="1">
    <location>
        <begin position="58"/>
        <end position="422"/>
    </location>
</feature>
<dbReference type="EMBL" id="CP000927">
    <property type="protein sequence ID" value="ABZ69722.1"/>
    <property type="molecule type" value="Genomic_DNA"/>
</dbReference>
<name>B0T7I4_CAUSK</name>
<dbReference type="InterPro" id="IPR012338">
    <property type="entry name" value="Beta-lactam/transpept-like"/>
</dbReference>
<sequence length="438" mass="47624" precursor="true">MSGMSIGRRHLLGLGAGVATGLVAPAAFGQTKRPATFNWTLHKPEEVGMTRAGLEGVKAVIQKHIDANTITGAVTVVARRNKLVHYEAQGVRDVETQAPMRKDDIFRMMSSTKPTIGVAVLMMQEEGKLSLDDKVSRFIPEFSNMKVAVLPDGVEMPPRNQPFPPELANQVRLVPAERDITIRDLMTHTSGLSSGGAGRLVNRLQRGPGDTLADYIPRLGAAALDFQPGSRWSYSASDGIDVLLRIVEIVSKTPAEDFLRERIHEPLDMRDTYFNVPPAKYGRILTLYARQYGGWQPQRATFGYSPTPYISGAGGAMSTAHDYIQFEEMLLNRGELNGKRLLKPESVALMATNATGDMYHGVNGGVMGTGFGLTVRVMKDPVAANSGRLPGAFGWYGAYGTQSWTDPADEMVAALMIQQSAPVVLPDFEHAIRKAVVA</sequence>
<dbReference type="InterPro" id="IPR001466">
    <property type="entry name" value="Beta-lactam-related"/>
</dbReference>
<dbReference type="SUPFAM" id="SSF56601">
    <property type="entry name" value="beta-lactamase/transpeptidase-like"/>
    <property type="match status" value="1"/>
</dbReference>
<accession>B0T7I4</accession>
<reference evidence="2" key="1">
    <citation type="submission" date="2008-01" db="EMBL/GenBank/DDBJ databases">
        <title>Complete sequence of chromosome of Caulobacter sp. K31.</title>
        <authorList>
            <consortium name="US DOE Joint Genome Institute"/>
            <person name="Copeland A."/>
            <person name="Lucas S."/>
            <person name="Lapidus A."/>
            <person name="Barry K."/>
            <person name="Glavina del Rio T."/>
            <person name="Dalin E."/>
            <person name="Tice H."/>
            <person name="Pitluck S."/>
            <person name="Bruce D."/>
            <person name="Goodwin L."/>
            <person name="Thompson L.S."/>
            <person name="Brettin T."/>
            <person name="Detter J.C."/>
            <person name="Han C."/>
            <person name="Schmutz J."/>
            <person name="Larimer F."/>
            <person name="Land M."/>
            <person name="Hauser L."/>
            <person name="Kyrpides N."/>
            <person name="Kim E."/>
            <person name="Stephens C."/>
            <person name="Richardson P."/>
        </authorList>
    </citation>
    <scope>NUCLEOTIDE SEQUENCE [LARGE SCALE GENOMIC DNA]</scope>
    <source>
        <strain evidence="2">K31</strain>
    </source>
</reference>
<dbReference type="InterPro" id="IPR006311">
    <property type="entry name" value="TAT_signal"/>
</dbReference>
<dbReference type="HOGENOM" id="CLU_020027_11_2_5"/>
<dbReference type="OrthoDB" id="9808046at2"/>
<dbReference type="STRING" id="366602.Caul_0589"/>
<dbReference type="PANTHER" id="PTHR43283:SF3">
    <property type="entry name" value="BETA-LACTAMASE FAMILY PROTEIN (AFU_ORTHOLOGUE AFUA_5G07500)"/>
    <property type="match status" value="1"/>
</dbReference>
<gene>
    <name evidence="2" type="ordered locus">Caul_0589</name>
</gene>
<dbReference type="AlphaFoldDB" id="B0T7I4"/>
<protein>
    <submittedName>
        <fullName evidence="2">Beta-lactamase</fullName>
    </submittedName>
</protein>
<dbReference type="KEGG" id="cak:Caul_0589"/>
<proteinExistence type="predicted"/>
<dbReference type="Gene3D" id="3.40.710.10">
    <property type="entry name" value="DD-peptidase/beta-lactamase superfamily"/>
    <property type="match status" value="1"/>
</dbReference>